<dbReference type="EMBL" id="JAODUP010000239">
    <property type="protein sequence ID" value="KAK2155479.1"/>
    <property type="molecule type" value="Genomic_DNA"/>
</dbReference>
<name>A0AAD9JLM1_9ANNE</name>
<dbReference type="CDD" id="cd02440">
    <property type="entry name" value="AdoMet_MTases"/>
    <property type="match status" value="1"/>
</dbReference>
<dbReference type="AlphaFoldDB" id="A0AAD9JLM1"/>
<dbReference type="Pfam" id="PF05219">
    <property type="entry name" value="DREV"/>
    <property type="match status" value="1"/>
</dbReference>
<dbReference type="InterPro" id="IPR029063">
    <property type="entry name" value="SAM-dependent_MTases_sf"/>
</dbReference>
<dbReference type="PANTHER" id="PTHR12890:SF0">
    <property type="entry name" value="PROTEIN-L-HISTIDINE N-PROS-METHYLTRANSFERASE"/>
    <property type="match status" value="1"/>
</dbReference>
<evidence type="ECO:0000313" key="2">
    <source>
        <dbReference type="EMBL" id="KAK2155479.1"/>
    </source>
</evidence>
<dbReference type="SUPFAM" id="SSF53335">
    <property type="entry name" value="S-adenosyl-L-methionine-dependent methyltransferases"/>
    <property type="match status" value="1"/>
</dbReference>
<comment type="caution">
    <text evidence="2">The sequence shown here is derived from an EMBL/GenBank/DDBJ whole genome shotgun (WGS) entry which is preliminary data.</text>
</comment>
<dbReference type="InterPro" id="IPR007884">
    <property type="entry name" value="METL9"/>
</dbReference>
<reference evidence="2" key="1">
    <citation type="journal article" date="2023" name="Mol. Biol. Evol.">
        <title>Third-Generation Sequencing Reveals the Adaptive Role of the Epigenome in Three Deep-Sea Polychaetes.</title>
        <authorList>
            <person name="Perez M."/>
            <person name="Aroh O."/>
            <person name="Sun Y."/>
            <person name="Lan Y."/>
            <person name="Juniper S.K."/>
            <person name="Young C.R."/>
            <person name="Angers B."/>
            <person name="Qian P.Y."/>
        </authorList>
    </citation>
    <scope>NUCLEOTIDE SEQUENCE</scope>
    <source>
        <strain evidence="2">P08H-3</strain>
    </source>
</reference>
<gene>
    <name evidence="2" type="ORF">LSH36_239g03020</name>
</gene>
<keyword evidence="3" id="KW-1185">Reference proteome</keyword>
<accession>A0AAD9JLM1</accession>
<proteinExistence type="predicted"/>
<dbReference type="Gene3D" id="3.40.50.150">
    <property type="entry name" value="Vaccinia Virus protein VP39"/>
    <property type="match status" value="1"/>
</dbReference>
<organism evidence="2 3">
    <name type="scientific">Paralvinella palmiformis</name>
    <dbReference type="NCBI Taxonomy" id="53620"/>
    <lineage>
        <taxon>Eukaryota</taxon>
        <taxon>Metazoa</taxon>
        <taxon>Spiralia</taxon>
        <taxon>Lophotrochozoa</taxon>
        <taxon>Annelida</taxon>
        <taxon>Polychaeta</taxon>
        <taxon>Sedentaria</taxon>
        <taxon>Canalipalpata</taxon>
        <taxon>Terebellida</taxon>
        <taxon>Terebelliformia</taxon>
        <taxon>Alvinellidae</taxon>
        <taxon>Paralvinella</taxon>
    </lineage>
</organism>
<evidence type="ECO:0000256" key="1">
    <source>
        <dbReference type="SAM" id="MobiDB-lite"/>
    </source>
</evidence>
<dbReference type="GO" id="GO:0106370">
    <property type="term" value="F:protein-L-histidine N-pros-methyltransferase activity"/>
    <property type="evidence" value="ECO:0007669"/>
    <property type="project" value="InterPro"/>
</dbReference>
<protein>
    <recommendedName>
        <fullName evidence="4">Methyltransferase-like protein 9</fullName>
    </recommendedName>
</protein>
<dbReference type="PANTHER" id="PTHR12890">
    <property type="entry name" value="DREV PROTEIN"/>
    <property type="match status" value="1"/>
</dbReference>
<dbReference type="Proteomes" id="UP001208570">
    <property type="component" value="Unassembled WGS sequence"/>
</dbReference>
<sequence length="327" mass="37273">MSGDISQACTTLPVRGYLARAMYNKMCEDTVERQRDHSSWYYIDEDQVPVELCEKFIQFHEDVETKKFLQSCFEKSDWMMTQLYHVIAKSLLSWFMNTTSINGLLKRGSMFVFSKSQFQSLLRIEQSWRGKSLLDLGAGDGKVTQIMAGHFEQVYVTEASTPMKWRLQDLGYKLLDISEWTKNKYDVISCLNLLDRCDKPVKILSDIQQSLEPNNGRALVAVVLPFRPYVEFSNHGNMPEQYLHIQGDSFESQVSNFVHDVLEPVGFVVEAFTRLPYLCEEDALVQTDQQKATTGGPVRDTPGMSVTMSPSSAVGRRRTGSAEKSHD</sequence>
<evidence type="ECO:0008006" key="4">
    <source>
        <dbReference type="Google" id="ProtNLM"/>
    </source>
</evidence>
<evidence type="ECO:0000313" key="3">
    <source>
        <dbReference type="Proteomes" id="UP001208570"/>
    </source>
</evidence>
<feature type="region of interest" description="Disordered" evidence="1">
    <location>
        <begin position="288"/>
        <end position="327"/>
    </location>
</feature>